<dbReference type="KEGG" id="ppru:FDP22_06580"/>
<dbReference type="InterPro" id="IPR058625">
    <property type="entry name" value="MdtA-like_BSH"/>
</dbReference>
<evidence type="ECO:0000259" key="6">
    <source>
        <dbReference type="Pfam" id="PF25944"/>
    </source>
</evidence>
<feature type="domain" description="Multidrug resistance protein MdtA-like C-terminal permuted SH3" evidence="7">
    <location>
        <begin position="321"/>
        <end position="383"/>
    </location>
</feature>
<dbReference type="PANTHER" id="PTHR30158">
    <property type="entry name" value="ACRA/E-RELATED COMPONENT OF DRUG EFFLUX TRANSPORTER"/>
    <property type="match status" value="1"/>
</dbReference>
<dbReference type="InterPro" id="IPR058627">
    <property type="entry name" value="MdtA-like_C"/>
</dbReference>
<dbReference type="Gene3D" id="2.40.30.170">
    <property type="match status" value="1"/>
</dbReference>
<evidence type="ECO:0000313" key="9">
    <source>
        <dbReference type="Proteomes" id="UP000305888"/>
    </source>
</evidence>
<evidence type="ECO:0000313" key="8">
    <source>
        <dbReference type="EMBL" id="QDL91477.1"/>
    </source>
</evidence>
<organism evidence="8 9">
    <name type="scientific">Paroceanicella profunda</name>
    <dbReference type="NCBI Taxonomy" id="2579971"/>
    <lineage>
        <taxon>Bacteria</taxon>
        <taxon>Pseudomonadati</taxon>
        <taxon>Pseudomonadota</taxon>
        <taxon>Alphaproteobacteria</taxon>
        <taxon>Rhodobacterales</taxon>
        <taxon>Paracoccaceae</taxon>
        <taxon>Paroceanicella</taxon>
    </lineage>
</organism>
<dbReference type="OrthoDB" id="7811737at2"/>
<keyword evidence="3" id="KW-0175">Coiled coil</keyword>
<dbReference type="NCBIfam" id="TIGR01730">
    <property type="entry name" value="RND_mfp"/>
    <property type="match status" value="1"/>
</dbReference>
<feature type="domain" description="Multidrug resistance protein MdtA-like alpha-helical hairpin" evidence="4">
    <location>
        <begin position="122"/>
        <end position="191"/>
    </location>
</feature>
<dbReference type="Gene3D" id="1.10.287.470">
    <property type="entry name" value="Helix hairpin bin"/>
    <property type="match status" value="1"/>
</dbReference>
<evidence type="ECO:0000259" key="5">
    <source>
        <dbReference type="Pfam" id="PF25917"/>
    </source>
</evidence>
<proteinExistence type="inferred from homology"/>
<accession>A0A5B8FGW6</accession>
<evidence type="ECO:0000259" key="7">
    <source>
        <dbReference type="Pfam" id="PF25967"/>
    </source>
</evidence>
<evidence type="ECO:0000256" key="2">
    <source>
        <dbReference type="ARBA" id="ARBA00009477"/>
    </source>
</evidence>
<dbReference type="Pfam" id="PF25917">
    <property type="entry name" value="BSH_RND"/>
    <property type="match status" value="1"/>
</dbReference>
<dbReference type="GO" id="GO:0015562">
    <property type="term" value="F:efflux transmembrane transporter activity"/>
    <property type="evidence" value="ECO:0007669"/>
    <property type="project" value="InterPro"/>
</dbReference>
<dbReference type="Pfam" id="PF25944">
    <property type="entry name" value="Beta-barrel_RND"/>
    <property type="match status" value="1"/>
</dbReference>
<gene>
    <name evidence="8" type="ORF">FDP22_06580</name>
</gene>
<dbReference type="Pfam" id="PF25876">
    <property type="entry name" value="HH_MFP_RND"/>
    <property type="match status" value="1"/>
</dbReference>
<dbReference type="Pfam" id="PF25967">
    <property type="entry name" value="RND-MFP_C"/>
    <property type="match status" value="1"/>
</dbReference>
<dbReference type="InterPro" id="IPR058626">
    <property type="entry name" value="MdtA-like_b-barrel"/>
</dbReference>
<dbReference type="InterPro" id="IPR058624">
    <property type="entry name" value="MdtA-like_HH"/>
</dbReference>
<dbReference type="InterPro" id="IPR006311">
    <property type="entry name" value="TAT_signal"/>
</dbReference>
<reference evidence="8 9" key="1">
    <citation type="submission" date="2019-06" db="EMBL/GenBank/DDBJ databases">
        <title>Genome sequence of Rhodobacteraceae bacterium D4M1.</title>
        <authorList>
            <person name="Cao J."/>
        </authorList>
    </citation>
    <scope>NUCLEOTIDE SEQUENCE [LARGE SCALE GENOMIC DNA]</scope>
    <source>
        <strain evidence="8 9">D4M1</strain>
    </source>
</reference>
<dbReference type="EMBL" id="CP040818">
    <property type="protein sequence ID" value="QDL91477.1"/>
    <property type="molecule type" value="Genomic_DNA"/>
</dbReference>
<dbReference type="PANTHER" id="PTHR30158:SF3">
    <property type="entry name" value="MULTIDRUG EFFLUX PUMP SUBUNIT ACRA-RELATED"/>
    <property type="match status" value="1"/>
</dbReference>
<feature type="coiled-coil region" evidence="3">
    <location>
        <begin position="153"/>
        <end position="187"/>
    </location>
</feature>
<feature type="domain" description="Multidrug resistance protein MdtA-like beta-barrel" evidence="6">
    <location>
        <begin position="228"/>
        <end position="317"/>
    </location>
</feature>
<dbReference type="Gene3D" id="2.40.50.100">
    <property type="match status" value="1"/>
</dbReference>
<comment type="subcellular location">
    <subcellularLocation>
        <location evidence="1">Cell envelope</location>
    </subcellularLocation>
</comment>
<dbReference type="SUPFAM" id="SSF111369">
    <property type="entry name" value="HlyD-like secretion proteins"/>
    <property type="match status" value="1"/>
</dbReference>
<dbReference type="PROSITE" id="PS51318">
    <property type="entry name" value="TAT"/>
    <property type="match status" value="1"/>
</dbReference>
<feature type="domain" description="Multidrug resistance protein MdtA-like barrel-sandwich hybrid" evidence="5">
    <location>
        <begin position="82"/>
        <end position="223"/>
    </location>
</feature>
<evidence type="ECO:0000256" key="1">
    <source>
        <dbReference type="ARBA" id="ARBA00004196"/>
    </source>
</evidence>
<dbReference type="Proteomes" id="UP000305888">
    <property type="component" value="Chromosome"/>
</dbReference>
<dbReference type="GO" id="GO:0046677">
    <property type="term" value="P:response to antibiotic"/>
    <property type="evidence" value="ECO:0007669"/>
    <property type="project" value="TreeGrafter"/>
</dbReference>
<name>A0A5B8FGW6_9RHOB</name>
<sequence length="421" mass="44615">MPTPPAIPAPPAGTRPFHTRRRRQLCVAAFALGVLALAGCREEAAPGAGTAAARPEVGVVVLHPQSVAITAELPGRTSASLVAEVRPQVGGLIQKRLFREGTEVAEGDALYQIDPKSFEAAYDAARAALKQAQSQVPSASSRLERYKGLIRQNAVSKQDLDDAEATLESAQASVAAAEADVQTAKINLDYTTIRAPISGRIDKSALTPGALVTASQDTALTTIRRLDPINVDIPQSSTNFLNLRQAVQEGRLRTEGPDVSVSLLLENGTEYPLKGHLEFAEANVDESTGTFILRAEFPNPDRLLLPGVFVRAVIGEGVADNSFLVPQRAVTRNTKGQPVALFVSAEGKVEQRVVQTGRSVGNNWLVNTGISDGERVIVDGLQRASDGQQVKAVEVTIDETTGEVIDRKTAETAPAQPGSEG</sequence>
<comment type="similarity">
    <text evidence="2">Belongs to the membrane fusion protein (MFP) (TC 8.A.1) family.</text>
</comment>
<dbReference type="GO" id="GO:0005886">
    <property type="term" value="C:plasma membrane"/>
    <property type="evidence" value="ECO:0007669"/>
    <property type="project" value="UniProtKB-SubCell"/>
</dbReference>
<dbReference type="Gene3D" id="2.40.420.20">
    <property type="match status" value="1"/>
</dbReference>
<evidence type="ECO:0000259" key="4">
    <source>
        <dbReference type="Pfam" id="PF25876"/>
    </source>
</evidence>
<dbReference type="RefSeq" id="WP_138577704.1">
    <property type="nucleotide sequence ID" value="NZ_CP040818.1"/>
</dbReference>
<protein>
    <submittedName>
        <fullName evidence="8">Efflux RND transporter periplasmic adaptor subunit</fullName>
    </submittedName>
</protein>
<dbReference type="AlphaFoldDB" id="A0A5B8FGW6"/>
<keyword evidence="9" id="KW-1185">Reference proteome</keyword>
<evidence type="ECO:0000256" key="3">
    <source>
        <dbReference type="SAM" id="Coils"/>
    </source>
</evidence>
<dbReference type="FunFam" id="2.40.420.20:FF:000001">
    <property type="entry name" value="Efflux RND transporter periplasmic adaptor subunit"/>
    <property type="match status" value="1"/>
</dbReference>
<dbReference type="InterPro" id="IPR006143">
    <property type="entry name" value="RND_pump_MFP"/>
</dbReference>